<name>A0A916WGY5_9MICO</name>
<protein>
    <submittedName>
        <fullName evidence="1">Uncharacterized protein</fullName>
    </submittedName>
</protein>
<reference evidence="1" key="1">
    <citation type="journal article" date="2014" name="Int. J. Syst. Evol. Microbiol.">
        <title>Complete genome sequence of Corynebacterium casei LMG S-19264T (=DSM 44701T), isolated from a smear-ripened cheese.</title>
        <authorList>
            <consortium name="US DOE Joint Genome Institute (JGI-PGF)"/>
            <person name="Walter F."/>
            <person name="Albersmeier A."/>
            <person name="Kalinowski J."/>
            <person name="Ruckert C."/>
        </authorList>
    </citation>
    <scope>NUCLEOTIDE SEQUENCE</scope>
    <source>
        <strain evidence="1">CGMCC 1.12813</strain>
    </source>
</reference>
<sequence>MGPVDVVVISFPDAGLMSGVAPLLEQLASGGTLRVVDAVIAARTAGSAVTVTDLEDDIVPRWSRISPDPRPLFSSADAELVVAGIRPGSSALLLAIEHVWSDSLALLSSDVGGLLELHVHVPPHTVAAAATVDS</sequence>
<accession>A0A916WGY5</accession>
<dbReference type="RefSeq" id="WP_188509686.1">
    <property type="nucleotide sequence ID" value="NZ_BMGB01000001.1"/>
</dbReference>
<dbReference type="AlphaFoldDB" id="A0A916WGY5"/>
<organism evidence="1 2">
    <name type="scientific">Conyzicola nivalis</name>
    <dbReference type="NCBI Taxonomy" id="1477021"/>
    <lineage>
        <taxon>Bacteria</taxon>
        <taxon>Bacillati</taxon>
        <taxon>Actinomycetota</taxon>
        <taxon>Actinomycetes</taxon>
        <taxon>Micrococcales</taxon>
        <taxon>Microbacteriaceae</taxon>
        <taxon>Conyzicola</taxon>
    </lineage>
</organism>
<gene>
    <name evidence="1" type="ORF">GCM10010979_11300</name>
</gene>
<dbReference type="Proteomes" id="UP000606922">
    <property type="component" value="Unassembled WGS sequence"/>
</dbReference>
<evidence type="ECO:0000313" key="2">
    <source>
        <dbReference type="Proteomes" id="UP000606922"/>
    </source>
</evidence>
<keyword evidence="2" id="KW-1185">Reference proteome</keyword>
<comment type="caution">
    <text evidence="1">The sequence shown here is derived from an EMBL/GenBank/DDBJ whole genome shotgun (WGS) entry which is preliminary data.</text>
</comment>
<dbReference type="EMBL" id="BMGB01000001">
    <property type="protein sequence ID" value="GGA98543.1"/>
    <property type="molecule type" value="Genomic_DNA"/>
</dbReference>
<evidence type="ECO:0000313" key="1">
    <source>
        <dbReference type="EMBL" id="GGA98543.1"/>
    </source>
</evidence>
<reference evidence="1" key="2">
    <citation type="submission" date="2020-09" db="EMBL/GenBank/DDBJ databases">
        <authorList>
            <person name="Sun Q."/>
            <person name="Zhou Y."/>
        </authorList>
    </citation>
    <scope>NUCLEOTIDE SEQUENCE</scope>
    <source>
        <strain evidence="1">CGMCC 1.12813</strain>
    </source>
</reference>
<proteinExistence type="predicted"/>